<accession>A0A521DZS5</accession>
<dbReference type="RefSeq" id="WP_142936181.1">
    <property type="nucleotide sequence ID" value="NZ_FXTM01000029.1"/>
</dbReference>
<evidence type="ECO:0000313" key="2">
    <source>
        <dbReference type="Proteomes" id="UP000317315"/>
    </source>
</evidence>
<evidence type="ECO:0000313" key="1">
    <source>
        <dbReference type="EMBL" id="SMO77239.1"/>
    </source>
</evidence>
<organism evidence="1 2">
    <name type="scientific">Balnearium lithotrophicum</name>
    <dbReference type="NCBI Taxonomy" id="223788"/>
    <lineage>
        <taxon>Bacteria</taxon>
        <taxon>Pseudomonadati</taxon>
        <taxon>Aquificota</taxon>
        <taxon>Aquificia</taxon>
        <taxon>Desulfurobacteriales</taxon>
        <taxon>Desulfurobacteriaceae</taxon>
        <taxon>Balnearium</taxon>
    </lineage>
</organism>
<proteinExistence type="predicted"/>
<dbReference type="Proteomes" id="UP000317315">
    <property type="component" value="Unassembled WGS sequence"/>
</dbReference>
<sequence length="170" mass="20444">MRIDTVLKRIRTSVEHIESGEIVKAYRLLKETEQKLSEDIEKRKNKKRNPQVKELIEWYENLWNGEPPELLRFSEPRKVIGRHFKDLLKIYENNNLDVEVLKMEYEAFKDANPKLIGWKRKLLGDRGIVQFKYVLPRWKGTTKTESKKWTTPENERGLDYYTSQTDDIEF</sequence>
<dbReference type="OrthoDB" id="13451at2"/>
<gene>
    <name evidence="1" type="ORF">SAMN06269117_12918</name>
</gene>
<name>A0A521DZS5_9BACT</name>
<reference evidence="1 2" key="1">
    <citation type="submission" date="2017-05" db="EMBL/GenBank/DDBJ databases">
        <authorList>
            <person name="Varghese N."/>
            <person name="Submissions S."/>
        </authorList>
    </citation>
    <scope>NUCLEOTIDE SEQUENCE [LARGE SCALE GENOMIC DNA]</scope>
    <source>
        <strain evidence="1 2">DSM 16304</strain>
    </source>
</reference>
<dbReference type="AlphaFoldDB" id="A0A521DZS5"/>
<keyword evidence="2" id="KW-1185">Reference proteome</keyword>
<protein>
    <submittedName>
        <fullName evidence="1">Uncharacterized protein</fullName>
    </submittedName>
</protein>
<dbReference type="EMBL" id="FXTM01000029">
    <property type="protein sequence ID" value="SMO77239.1"/>
    <property type="molecule type" value="Genomic_DNA"/>
</dbReference>